<evidence type="ECO:0000256" key="9">
    <source>
        <dbReference type="SAM" id="Phobius"/>
    </source>
</evidence>
<reference evidence="10 13" key="2">
    <citation type="submission" date="2018-08" db="EMBL/GenBank/DDBJ databases">
        <title>Genome sequencing of Cutibacterium acnes KCOM 1315.</title>
        <authorList>
            <person name="Kook J.-K."/>
            <person name="Park S.-N."/>
            <person name="Lim Y.K."/>
        </authorList>
    </citation>
    <scope>NUCLEOTIDE SEQUENCE [LARGE SCALE GENOMIC DNA]</scope>
    <source>
        <strain evidence="10 13">KCOM 1315</strain>
    </source>
</reference>
<evidence type="ECO:0000256" key="7">
    <source>
        <dbReference type="ARBA" id="ARBA00022989"/>
    </source>
</evidence>
<dbReference type="RefSeq" id="WP_002523617.1">
    <property type="nucleotide sequence ID" value="NZ_CAMHVQ010000007.1"/>
</dbReference>
<dbReference type="InterPro" id="IPR004754">
    <property type="entry name" value="Amino_acid_antiprt"/>
</dbReference>
<feature type="transmembrane region" description="Helical" evidence="9">
    <location>
        <begin position="439"/>
        <end position="454"/>
    </location>
</feature>
<accession>A0A2B7IPQ2</accession>
<evidence type="ECO:0000256" key="8">
    <source>
        <dbReference type="ARBA" id="ARBA00023136"/>
    </source>
</evidence>
<dbReference type="NCBIfam" id="TIGR00905">
    <property type="entry name" value="2A0302"/>
    <property type="match status" value="1"/>
</dbReference>
<evidence type="ECO:0000256" key="1">
    <source>
        <dbReference type="ARBA" id="ARBA00004651"/>
    </source>
</evidence>
<dbReference type="EMBL" id="MVCE01000001">
    <property type="protein sequence ID" value="PGF36119.1"/>
    <property type="molecule type" value="Genomic_DNA"/>
</dbReference>
<feature type="transmembrane region" description="Helical" evidence="9">
    <location>
        <begin position="273"/>
        <end position="297"/>
    </location>
</feature>
<feature type="transmembrane region" description="Helical" evidence="9">
    <location>
        <begin position="397"/>
        <end position="418"/>
    </location>
</feature>
<evidence type="ECO:0000313" key="13">
    <source>
        <dbReference type="Proteomes" id="UP000256621"/>
    </source>
</evidence>
<dbReference type="GO" id="GO:0005886">
    <property type="term" value="C:plasma membrane"/>
    <property type="evidence" value="ECO:0007669"/>
    <property type="project" value="UniProtKB-SubCell"/>
</dbReference>
<feature type="transmembrane region" description="Helical" evidence="9">
    <location>
        <begin position="49"/>
        <end position="70"/>
    </location>
</feature>
<evidence type="ECO:0000313" key="12">
    <source>
        <dbReference type="Proteomes" id="UP000226191"/>
    </source>
</evidence>
<feature type="transmembrane region" description="Helical" evidence="9">
    <location>
        <begin position="317"/>
        <end position="343"/>
    </location>
</feature>
<dbReference type="InterPro" id="IPR002293">
    <property type="entry name" value="AA/rel_permease1"/>
</dbReference>
<dbReference type="Gene3D" id="1.20.1740.10">
    <property type="entry name" value="Amino acid/polyamine transporter I"/>
    <property type="match status" value="1"/>
</dbReference>
<feature type="transmembrane region" description="Helical" evidence="9">
    <location>
        <begin position="82"/>
        <end position="101"/>
    </location>
</feature>
<protein>
    <submittedName>
        <fullName evidence="10">Amino acid permease</fullName>
    </submittedName>
    <submittedName>
        <fullName evidence="11">Arginine-ornithine antiporter</fullName>
    </submittedName>
</protein>
<feature type="transmembrane region" description="Helical" evidence="9">
    <location>
        <begin position="200"/>
        <end position="222"/>
    </location>
</feature>
<dbReference type="GO" id="GO:0006865">
    <property type="term" value="P:amino acid transport"/>
    <property type="evidence" value="ECO:0007669"/>
    <property type="project" value="UniProtKB-KW"/>
</dbReference>
<keyword evidence="6" id="KW-0029">Amino-acid transport</keyword>
<feature type="transmembrane region" description="Helical" evidence="9">
    <location>
        <begin position="460"/>
        <end position="478"/>
    </location>
</feature>
<evidence type="ECO:0000313" key="11">
    <source>
        <dbReference type="EMBL" id="PGF36119.1"/>
    </source>
</evidence>
<dbReference type="PANTHER" id="PTHR42770:SF4">
    <property type="entry name" value="ARGININE_ORNITHINE ANTIPORTER-RELATED"/>
    <property type="match status" value="1"/>
</dbReference>
<feature type="transmembrane region" description="Helical" evidence="9">
    <location>
        <begin position="490"/>
        <end position="511"/>
    </location>
</feature>
<dbReference type="Pfam" id="PF13520">
    <property type="entry name" value="AA_permease_2"/>
    <property type="match status" value="1"/>
</dbReference>
<keyword evidence="3" id="KW-0813">Transport</keyword>
<comment type="similarity">
    <text evidence="2">Belongs to the amino acid-polyamine-organocation (APC) superfamily. Basic amino acid/polyamine antiporter (APA) (TC 2.A.3.2) family.</text>
</comment>
<comment type="subcellular location">
    <subcellularLocation>
        <location evidence="1">Cell membrane</location>
        <topology evidence="1">Multi-pass membrane protein</topology>
    </subcellularLocation>
</comment>
<dbReference type="GO" id="GO:0022857">
    <property type="term" value="F:transmembrane transporter activity"/>
    <property type="evidence" value="ECO:0007669"/>
    <property type="project" value="InterPro"/>
</dbReference>
<name>A0A2B7IPQ2_CUTAC</name>
<keyword evidence="5 9" id="KW-0812">Transmembrane</keyword>
<evidence type="ECO:0000313" key="10">
    <source>
        <dbReference type="EMBL" id="AXM06528.1"/>
    </source>
</evidence>
<dbReference type="InterPro" id="IPR050367">
    <property type="entry name" value="APC_superfamily"/>
</dbReference>
<keyword evidence="7 9" id="KW-1133">Transmembrane helix</keyword>
<feature type="transmembrane region" description="Helical" evidence="9">
    <location>
        <begin position="373"/>
        <end position="391"/>
    </location>
</feature>
<feature type="transmembrane region" description="Helical" evidence="9">
    <location>
        <begin position="133"/>
        <end position="154"/>
    </location>
</feature>
<evidence type="ECO:0000256" key="5">
    <source>
        <dbReference type="ARBA" id="ARBA00022692"/>
    </source>
</evidence>
<dbReference type="AlphaFoldDB" id="A0A2B7IPQ2"/>
<keyword evidence="4" id="KW-1003">Cell membrane</keyword>
<feature type="transmembrane region" description="Helical" evidence="9">
    <location>
        <begin position="242"/>
        <end position="261"/>
    </location>
</feature>
<evidence type="ECO:0000256" key="2">
    <source>
        <dbReference type="ARBA" id="ARBA00008220"/>
    </source>
</evidence>
<gene>
    <name evidence="11" type="ORF">B1B09_00165</name>
    <name evidence="10" type="ORF">DXN06_04755</name>
</gene>
<evidence type="ECO:0000256" key="6">
    <source>
        <dbReference type="ARBA" id="ARBA00022970"/>
    </source>
</evidence>
<dbReference type="Proteomes" id="UP000226191">
    <property type="component" value="Unassembled WGS sequence"/>
</dbReference>
<feature type="transmembrane region" description="Helical" evidence="9">
    <location>
        <begin position="166"/>
        <end position="188"/>
    </location>
</feature>
<evidence type="ECO:0000256" key="3">
    <source>
        <dbReference type="ARBA" id="ARBA00022448"/>
    </source>
</evidence>
<proteinExistence type="inferred from homology"/>
<dbReference type="PIRSF" id="PIRSF006060">
    <property type="entry name" value="AA_transporter"/>
    <property type="match status" value="1"/>
</dbReference>
<keyword evidence="8 9" id="KW-0472">Membrane</keyword>
<organism evidence="11 12">
    <name type="scientific">Cutibacterium acnes</name>
    <name type="common">Propionibacterium acnes</name>
    <dbReference type="NCBI Taxonomy" id="1747"/>
    <lineage>
        <taxon>Bacteria</taxon>
        <taxon>Bacillati</taxon>
        <taxon>Actinomycetota</taxon>
        <taxon>Actinomycetes</taxon>
        <taxon>Propionibacteriales</taxon>
        <taxon>Propionibacteriaceae</taxon>
        <taxon>Cutibacterium</taxon>
    </lineage>
</organism>
<dbReference type="Proteomes" id="UP000256621">
    <property type="component" value="Chromosome"/>
</dbReference>
<dbReference type="EMBL" id="CP031442">
    <property type="protein sequence ID" value="AXM06528.1"/>
    <property type="molecule type" value="Genomic_DNA"/>
</dbReference>
<evidence type="ECO:0000256" key="4">
    <source>
        <dbReference type="ARBA" id="ARBA00022475"/>
    </source>
</evidence>
<sequence>MVILGPGASPAGHRNNGVAKGYEVSMAEQVVGQASTEVSMGEDVNVGKLSFPAMLSLVVGSMIGGGIFSLPQNIAAAASPGPMVIGWTITGIGMICLAMVYQKLAIRRPDLDNGIYAYAKAGFGDFIGFNSAWGYWLSALIGNVGYLVLLFSTVGKFVPAFAGGNTVWAVLAASVLLWLTHALVLAGVRTAAFVNTIATIAKIVPLITFIAICAVAFDVGVFTEDFWGSHAGLGSVFAQTKSMMLVTVWVFIGIEGASIYSKRARKRSDVGKATVGGFLFVLVLLIGVNLLSMGIMHRAKLAGLPDASMGDVLSSVVGPWGSVLVSAGVIISLLGALLAWILLCGETMQVPGEDGTMPKLFGRINKHEAPAPALWITNIVSQICLVMTVLWDGAYLAMATLAAALILVPYLLSAAFALKMVIKGETYENGPRSQRVRDAVVATVATLYGIWLVVAAGADALMLAALLYLPGAAVFVWAKREQRAKRIFKPYEIGVLVLLALISVVSIISIVTGRLSLT</sequence>
<dbReference type="PANTHER" id="PTHR42770">
    <property type="entry name" value="AMINO ACID TRANSPORTER-RELATED"/>
    <property type="match status" value="1"/>
</dbReference>
<reference evidence="11 12" key="1">
    <citation type="submission" date="2017-02" db="EMBL/GenBank/DDBJ databases">
        <title>Prevalence of linear plasmids in Cutibacterium acnes isolates obtained from cancerous prostatic tissue.</title>
        <authorList>
            <person name="Davidsson S."/>
            <person name="Bruggemann H."/>
        </authorList>
    </citation>
    <scope>NUCLEOTIDE SEQUENCE [LARGE SCALE GENOMIC DNA]</scope>
    <source>
        <strain evidence="11 12">11-78</strain>
    </source>
</reference>